<dbReference type="PANTHER" id="PTHR43622">
    <property type="entry name" value="3-DEHYDROQUINATE SYNTHASE"/>
    <property type="match status" value="1"/>
</dbReference>
<dbReference type="GO" id="GO:0000166">
    <property type="term" value="F:nucleotide binding"/>
    <property type="evidence" value="ECO:0007669"/>
    <property type="project" value="UniProtKB-KW"/>
</dbReference>
<dbReference type="AlphaFoldDB" id="D0W2X9"/>
<dbReference type="STRING" id="546262.NEICINOT_04014"/>
<evidence type="ECO:0000256" key="2">
    <source>
        <dbReference type="ARBA" id="ARBA00001911"/>
    </source>
</evidence>
<dbReference type="Gene3D" id="3.40.50.1970">
    <property type="match status" value="1"/>
</dbReference>
<evidence type="ECO:0000256" key="11">
    <source>
        <dbReference type="ARBA" id="ARBA00022723"/>
    </source>
</evidence>
<dbReference type="NCBIfam" id="TIGR01357">
    <property type="entry name" value="aroB"/>
    <property type="match status" value="1"/>
</dbReference>
<comment type="similarity">
    <text evidence="6 18">Belongs to the sugar phosphate cyclases superfamily. Dehydroquinate synthase family.</text>
</comment>
<evidence type="ECO:0000256" key="13">
    <source>
        <dbReference type="ARBA" id="ARBA00022833"/>
    </source>
</evidence>
<evidence type="ECO:0000256" key="12">
    <source>
        <dbReference type="ARBA" id="ARBA00022741"/>
    </source>
</evidence>
<feature type="binding site" evidence="18">
    <location>
        <begin position="105"/>
        <end position="109"/>
    </location>
    <ligand>
        <name>NAD(+)</name>
        <dbReference type="ChEBI" id="CHEBI:57540"/>
    </ligand>
</feature>
<comment type="function">
    <text evidence="3 18">Catalyzes the conversion of 3-deoxy-D-arabino-heptulosonate 7-phosphate (DAHP) to dehydroquinate (DHQ).</text>
</comment>
<comment type="subcellular location">
    <subcellularLocation>
        <location evidence="4 18">Cytoplasm</location>
    </subcellularLocation>
</comment>
<reference evidence="21 22" key="1">
    <citation type="submission" date="2009-10" db="EMBL/GenBank/DDBJ databases">
        <authorList>
            <person name="Weinstock G."/>
            <person name="Sodergren E."/>
            <person name="Clifton S."/>
            <person name="Fulton L."/>
            <person name="Fulton B."/>
            <person name="Courtney L."/>
            <person name="Fronick C."/>
            <person name="Harrison M."/>
            <person name="Strong C."/>
            <person name="Farmer C."/>
            <person name="Delahaunty K."/>
            <person name="Markovic C."/>
            <person name="Hall O."/>
            <person name="Minx P."/>
            <person name="Tomlinson C."/>
            <person name="Mitreva M."/>
            <person name="Nelson J."/>
            <person name="Hou S."/>
            <person name="Wollam A."/>
            <person name="Pepin K.H."/>
            <person name="Johnson M."/>
            <person name="Bhonagiri V."/>
            <person name="Nash W.E."/>
            <person name="Warren W."/>
            <person name="Chinwalla A."/>
            <person name="Mardis E.R."/>
            <person name="Wilson R.K."/>
        </authorList>
    </citation>
    <scope>NUCLEOTIDE SEQUENCE [LARGE SCALE GENOMIC DNA]</scope>
    <source>
        <strain evidence="21 22">ATCC 14685</strain>
    </source>
</reference>
<keyword evidence="15 18" id="KW-0057">Aromatic amino acid biosynthesis</keyword>
<dbReference type="Proteomes" id="UP000003294">
    <property type="component" value="Unassembled WGS sequence"/>
</dbReference>
<dbReference type="GO" id="GO:0009423">
    <property type="term" value="P:chorismate biosynthetic process"/>
    <property type="evidence" value="ECO:0007669"/>
    <property type="project" value="UniProtKB-UniRule"/>
</dbReference>
<comment type="cofactor">
    <cofactor evidence="18">
        <name>Co(2+)</name>
        <dbReference type="ChEBI" id="CHEBI:48828"/>
    </cofactor>
    <cofactor evidence="18">
        <name>Zn(2+)</name>
        <dbReference type="ChEBI" id="CHEBI:29105"/>
    </cofactor>
    <text evidence="18">Binds 1 divalent metal cation per subunit. Can use either Co(2+) or Zn(2+).</text>
</comment>
<evidence type="ECO:0000256" key="14">
    <source>
        <dbReference type="ARBA" id="ARBA00023027"/>
    </source>
</evidence>
<protein>
    <recommendedName>
        <fullName evidence="8 18">3-dehydroquinate synthase</fullName>
        <shortName evidence="18">DHQS</shortName>
        <ecNumber evidence="7 18">4.2.3.4</ecNumber>
    </recommendedName>
</protein>
<evidence type="ECO:0000256" key="3">
    <source>
        <dbReference type="ARBA" id="ARBA00003485"/>
    </source>
</evidence>
<keyword evidence="12 18" id="KW-0547">Nucleotide-binding</keyword>
<dbReference type="FunFam" id="3.40.50.1970:FF:000001">
    <property type="entry name" value="3-dehydroquinate synthase"/>
    <property type="match status" value="1"/>
</dbReference>
<dbReference type="InterPro" id="IPR050071">
    <property type="entry name" value="Dehydroquinate_synthase"/>
</dbReference>
<dbReference type="InterPro" id="IPR016037">
    <property type="entry name" value="DHQ_synth_AroB"/>
</dbReference>
<dbReference type="InterPro" id="IPR056179">
    <property type="entry name" value="DHQS_C"/>
</dbReference>
<feature type="binding site" evidence="18">
    <location>
        <position position="151"/>
    </location>
    <ligand>
        <name>NAD(+)</name>
        <dbReference type="ChEBI" id="CHEBI:57540"/>
    </ligand>
</feature>
<feature type="domain" description="3-dehydroquinate synthase C-terminal" evidence="20">
    <location>
        <begin position="181"/>
        <end position="324"/>
    </location>
</feature>
<dbReference type="InterPro" id="IPR030963">
    <property type="entry name" value="DHQ_synth_fam"/>
</dbReference>
<dbReference type="GO" id="GO:0003856">
    <property type="term" value="F:3-dehydroquinate synthase activity"/>
    <property type="evidence" value="ECO:0007669"/>
    <property type="project" value="UniProtKB-UniRule"/>
</dbReference>
<evidence type="ECO:0000313" key="22">
    <source>
        <dbReference type="Proteomes" id="UP000003294"/>
    </source>
</evidence>
<name>D0W2X9_NEICI</name>
<evidence type="ECO:0000256" key="4">
    <source>
        <dbReference type="ARBA" id="ARBA00004496"/>
    </source>
</evidence>
<keyword evidence="14 18" id="KW-0520">NAD</keyword>
<dbReference type="CDD" id="cd08195">
    <property type="entry name" value="DHQS"/>
    <property type="match status" value="1"/>
</dbReference>
<feature type="binding site" evidence="18">
    <location>
        <begin position="169"/>
        <end position="172"/>
    </location>
    <ligand>
        <name>NAD(+)</name>
        <dbReference type="ChEBI" id="CHEBI:57540"/>
    </ligand>
</feature>
<dbReference type="Pfam" id="PF01761">
    <property type="entry name" value="DHQ_synthase"/>
    <property type="match status" value="1"/>
</dbReference>
<comment type="pathway">
    <text evidence="5 18">Metabolic intermediate biosynthesis; chorismate biosynthesis; chorismate from D-erythrose 4-phosphate and phosphoenolpyruvate: step 2/7.</text>
</comment>
<feature type="binding site" evidence="18">
    <location>
        <position position="247"/>
    </location>
    <ligand>
        <name>Zn(2+)</name>
        <dbReference type="ChEBI" id="CHEBI:29105"/>
    </ligand>
</feature>
<keyword evidence="16 18" id="KW-0456">Lyase</keyword>
<dbReference type="EC" id="4.2.3.4" evidence="7 18"/>
<evidence type="ECO:0000256" key="9">
    <source>
        <dbReference type="ARBA" id="ARBA00022490"/>
    </source>
</evidence>
<keyword evidence="13 18" id="KW-0862">Zinc</keyword>
<dbReference type="GO" id="GO:0046872">
    <property type="term" value="F:metal ion binding"/>
    <property type="evidence" value="ECO:0007669"/>
    <property type="project" value="UniProtKB-KW"/>
</dbReference>
<dbReference type="GO" id="GO:0005737">
    <property type="term" value="C:cytoplasm"/>
    <property type="evidence" value="ECO:0007669"/>
    <property type="project" value="UniProtKB-SubCell"/>
</dbReference>
<feature type="binding site" evidence="18">
    <location>
        <position position="264"/>
    </location>
    <ligand>
        <name>Zn(2+)</name>
        <dbReference type="ChEBI" id="CHEBI:29105"/>
    </ligand>
</feature>
<evidence type="ECO:0000256" key="6">
    <source>
        <dbReference type="ARBA" id="ARBA00005412"/>
    </source>
</evidence>
<keyword evidence="10 18" id="KW-0028">Amino-acid biosynthesis</keyword>
<dbReference type="FunFam" id="1.20.1090.10:FF:000002">
    <property type="entry name" value="3-dehydroquinate synthase"/>
    <property type="match status" value="1"/>
</dbReference>
<comment type="cofactor">
    <cofactor evidence="2 18">
        <name>NAD(+)</name>
        <dbReference type="ChEBI" id="CHEBI:57540"/>
    </cofactor>
</comment>
<dbReference type="GO" id="GO:0008652">
    <property type="term" value="P:amino acid biosynthetic process"/>
    <property type="evidence" value="ECO:0007669"/>
    <property type="project" value="UniProtKB-KW"/>
</dbReference>
<organism evidence="21 22">
    <name type="scientific">Neisseria cinerea ATCC 14685</name>
    <dbReference type="NCBI Taxonomy" id="546262"/>
    <lineage>
        <taxon>Bacteria</taxon>
        <taxon>Pseudomonadati</taxon>
        <taxon>Pseudomonadota</taxon>
        <taxon>Betaproteobacteria</taxon>
        <taxon>Neisseriales</taxon>
        <taxon>Neisseriaceae</taxon>
        <taxon>Neisseria</taxon>
    </lineage>
</organism>
<feature type="binding site" evidence="18">
    <location>
        <position position="142"/>
    </location>
    <ligand>
        <name>NAD(+)</name>
        <dbReference type="ChEBI" id="CHEBI:57540"/>
    </ligand>
</feature>
<gene>
    <name evidence="18 21" type="primary">aroB</name>
    <name evidence="21" type="ORF">NEICINOT_04014</name>
</gene>
<dbReference type="OrthoDB" id="9806583at2"/>
<evidence type="ECO:0000259" key="19">
    <source>
        <dbReference type="Pfam" id="PF01761"/>
    </source>
</evidence>
<dbReference type="InterPro" id="IPR030960">
    <property type="entry name" value="DHQS/DOIS_N"/>
</dbReference>
<evidence type="ECO:0000256" key="17">
    <source>
        <dbReference type="ARBA" id="ARBA00023285"/>
    </source>
</evidence>
<keyword evidence="17 18" id="KW-0170">Cobalt</keyword>
<dbReference type="PIRSF" id="PIRSF001455">
    <property type="entry name" value="DHQ_synth"/>
    <property type="match status" value="1"/>
</dbReference>
<dbReference type="EMBL" id="ACDY02000005">
    <property type="protein sequence ID" value="EEZ71776.1"/>
    <property type="molecule type" value="Genomic_DNA"/>
</dbReference>
<dbReference type="UniPathway" id="UPA00053">
    <property type="reaction ID" value="UER00085"/>
</dbReference>
<evidence type="ECO:0000313" key="21">
    <source>
        <dbReference type="EMBL" id="EEZ71776.1"/>
    </source>
</evidence>
<feature type="binding site" evidence="18">
    <location>
        <begin position="71"/>
        <end position="76"/>
    </location>
    <ligand>
        <name>NAD(+)</name>
        <dbReference type="ChEBI" id="CHEBI:57540"/>
    </ligand>
</feature>
<sequence>MKTLNVHAPSHTYPIFIGNGLIRQAGSLLQPYLGRRAAIITNKTVAPLYLHTLQTALDEAGIPHFSIILPDGEIYKNWQTLNLIFDGLIQNRAERKTTLIALGGGVIGDMVGFAAATYQRGAPFIQIPTTLLSQVDSSVGGKTAINHPLGKNMIGAFYQPQAVLADLDTLHTLPVRELSAGMSEVIKYGALGDIGFFEWLEQNISGLMTLDKGKLAEAVYRCCQMKADIVAQDETEQGIRAWLNLGHTFGHAIETEMGYGTWLHGEAVAAGCVLAGRLSEQLGNTSAADTARLAALFEAAKLPSAPPVFPFEKWLEHMSHDKKVSGGMMRFIGLKRLGEAVITEITDTDILRRTLQPYL</sequence>
<dbReference type="HAMAP" id="MF_00110">
    <property type="entry name" value="DHQ_synthase"/>
    <property type="match status" value="1"/>
</dbReference>
<dbReference type="SUPFAM" id="SSF56796">
    <property type="entry name" value="Dehydroquinate synthase-like"/>
    <property type="match status" value="1"/>
</dbReference>
<proteinExistence type="inferred from homology"/>
<dbReference type="PANTHER" id="PTHR43622:SF7">
    <property type="entry name" value="3-DEHYDROQUINATE SYNTHASE, CHLOROPLASTIC"/>
    <property type="match status" value="1"/>
</dbReference>
<accession>D0W2X9</accession>
<dbReference type="Pfam" id="PF24621">
    <property type="entry name" value="DHQS_C"/>
    <property type="match status" value="1"/>
</dbReference>
<evidence type="ECO:0000256" key="16">
    <source>
        <dbReference type="ARBA" id="ARBA00023239"/>
    </source>
</evidence>
<keyword evidence="9 18" id="KW-0963">Cytoplasm</keyword>
<comment type="catalytic activity">
    <reaction evidence="1 18">
        <text>7-phospho-2-dehydro-3-deoxy-D-arabino-heptonate = 3-dehydroquinate + phosphate</text>
        <dbReference type="Rhea" id="RHEA:21968"/>
        <dbReference type="ChEBI" id="CHEBI:32364"/>
        <dbReference type="ChEBI" id="CHEBI:43474"/>
        <dbReference type="ChEBI" id="CHEBI:58394"/>
        <dbReference type="EC" id="4.2.3.4"/>
    </reaction>
</comment>
<evidence type="ECO:0000256" key="10">
    <source>
        <dbReference type="ARBA" id="ARBA00022605"/>
    </source>
</evidence>
<evidence type="ECO:0000256" key="1">
    <source>
        <dbReference type="ARBA" id="ARBA00001393"/>
    </source>
</evidence>
<evidence type="ECO:0000256" key="7">
    <source>
        <dbReference type="ARBA" id="ARBA00013031"/>
    </source>
</evidence>
<feature type="domain" description="3-dehydroquinate synthase N-terminal" evidence="19">
    <location>
        <begin position="67"/>
        <end position="179"/>
    </location>
</feature>
<dbReference type="RefSeq" id="WP_003676370.1">
    <property type="nucleotide sequence ID" value="NZ_ACDY02000005.1"/>
</dbReference>
<evidence type="ECO:0000256" key="5">
    <source>
        <dbReference type="ARBA" id="ARBA00004661"/>
    </source>
</evidence>
<keyword evidence="11 18" id="KW-0479">Metal-binding</keyword>
<dbReference type="Gene3D" id="1.20.1090.10">
    <property type="entry name" value="Dehydroquinate synthase-like - alpha domain"/>
    <property type="match status" value="1"/>
</dbReference>
<dbReference type="GO" id="GO:0009073">
    <property type="term" value="P:aromatic amino acid family biosynthetic process"/>
    <property type="evidence" value="ECO:0007669"/>
    <property type="project" value="UniProtKB-KW"/>
</dbReference>
<evidence type="ECO:0000256" key="18">
    <source>
        <dbReference type="HAMAP-Rule" id="MF_00110"/>
    </source>
</evidence>
<feature type="binding site" evidence="18">
    <location>
        <begin position="129"/>
        <end position="130"/>
    </location>
    <ligand>
        <name>NAD(+)</name>
        <dbReference type="ChEBI" id="CHEBI:57540"/>
    </ligand>
</feature>
<dbReference type="eggNOG" id="COG0337">
    <property type="taxonomic scope" value="Bacteria"/>
</dbReference>
<evidence type="ECO:0000256" key="15">
    <source>
        <dbReference type="ARBA" id="ARBA00023141"/>
    </source>
</evidence>
<feature type="binding site" evidence="18">
    <location>
        <position position="184"/>
    </location>
    <ligand>
        <name>Zn(2+)</name>
        <dbReference type="ChEBI" id="CHEBI:29105"/>
    </ligand>
</feature>
<comment type="caution">
    <text evidence="21">The sequence shown here is derived from an EMBL/GenBank/DDBJ whole genome shotgun (WGS) entry which is preliminary data.</text>
</comment>
<evidence type="ECO:0000259" key="20">
    <source>
        <dbReference type="Pfam" id="PF24621"/>
    </source>
</evidence>
<evidence type="ECO:0000256" key="8">
    <source>
        <dbReference type="ARBA" id="ARBA00017684"/>
    </source>
</evidence>